<name>A0A437MM59_9PROT</name>
<dbReference type="EMBL" id="SACL01000001">
    <property type="protein sequence ID" value="RVT98709.1"/>
    <property type="molecule type" value="Genomic_DNA"/>
</dbReference>
<dbReference type="RefSeq" id="WP_127785181.1">
    <property type="nucleotide sequence ID" value="NZ_SACL01000001.1"/>
</dbReference>
<proteinExistence type="predicted"/>
<dbReference type="AlphaFoldDB" id="A0A437MM59"/>
<dbReference type="PANTHER" id="PTHR36109">
    <property type="entry name" value="MEMBRANE PROTEIN-RELATED"/>
    <property type="match status" value="1"/>
</dbReference>
<gene>
    <name evidence="1" type="ORF">EOD42_00940</name>
</gene>
<sequence length="171" mass="17506">MPVETVTRLFDRPEDASAAYRQLQAAGFPESEISIAMADPDGRLHKLNQKHSGEEVSEGATTGDLIMGGLGIAALGALAIPGIGPIIAGGALLAAGATAATGGMLGTLIGFGVSESDSHVYAEGVRQGGSLLTVRSERAAEAQAILDSNAPVDLAARERDYRATGWTRFDG</sequence>
<dbReference type="OrthoDB" id="7204249at2"/>
<reference evidence="1 2" key="1">
    <citation type="submission" date="2019-01" db="EMBL/GenBank/DDBJ databases">
        <authorList>
            <person name="Chen W.-M."/>
        </authorList>
    </citation>
    <scope>NUCLEOTIDE SEQUENCE [LARGE SCALE GENOMIC DNA]</scope>
    <source>
        <strain evidence="1 2">CCP-6</strain>
    </source>
</reference>
<organism evidence="1 2">
    <name type="scientific">Rhodovarius crocodyli</name>
    <dbReference type="NCBI Taxonomy" id="1979269"/>
    <lineage>
        <taxon>Bacteria</taxon>
        <taxon>Pseudomonadati</taxon>
        <taxon>Pseudomonadota</taxon>
        <taxon>Alphaproteobacteria</taxon>
        <taxon>Acetobacterales</taxon>
        <taxon>Roseomonadaceae</taxon>
        <taxon>Rhodovarius</taxon>
    </lineage>
</organism>
<protein>
    <recommendedName>
        <fullName evidence="3">DUF1269 domain-containing protein</fullName>
    </recommendedName>
</protein>
<dbReference type="Proteomes" id="UP000282957">
    <property type="component" value="Unassembled WGS sequence"/>
</dbReference>
<keyword evidence="2" id="KW-1185">Reference proteome</keyword>
<evidence type="ECO:0000313" key="2">
    <source>
        <dbReference type="Proteomes" id="UP000282957"/>
    </source>
</evidence>
<dbReference type="PANTHER" id="PTHR36109:SF2">
    <property type="entry name" value="MEMBRANE PROTEIN"/>
    <property type="match status" value="1"/>
</dbReference>
<evidence type="ECO:0008006" key="3">
    <source>
        <dbReference type="Google" id="ProtNLM"/>
    </source>
</evidence>
<dbReference type="InterPro" id="IPR052948">
    <property type="entry name" value="Low_temp-induced_all0457"/>
</dbReference>
<accession>A0A437MM59</accession>
<evidence type="ECO:0000313" key="1">
    <source>
        <dbReference type="EMBL" id="RVT98709.1"/>
    </source>
</evidence>
<comment type="caution">
    <text evidence="1">The sequence shown here is derived from an EMBL/GenBank/DDBJ whole genome shotgun (WGS) entry which is preliminary data.</text>
</comment>